<dbReference type="RefSeq" id="WP_038060914.1">
    <property type="nucleotide sequence ID" value="NZ_JPSL02000039.1"/>
</dbReference>
<dbReference type="AlphaFoldDB" id="A0A0A2WSU0"/>
<evidence type="ECO:0000313" key="2">
    <source>
        <dbReference type="EMBL" id="KGQ22898.1"/>
    </source>
</evidence>
<feature type="signal peptide" evidence="1">
    <location>
        <begin position="1"/>
        <end position="22"/>
    </location>
</feature>
<proteinExistence type="predicted"/>
<dbReference type="PATRIC" id="fig|276.5.peg.264"/>
<dbReference type="OrthoDB" id="31982at2"/>
<evidence type="ECO:0000313" key="3">
    <source>
        <dbReference type="Proteomes" id="UP000030364"/>
    </source>
</evidence>
<dbReference type="EMBL" id="JPSL02000039">
    <property type="protein sequence ID" value="KGQ22898.1"/>
    <property type="molecule type" value="Genomic_DNA"/>
</dbReference>
<dbReference type="STRING" id="276.THFILI_06615"/>
<gene>
    <name evidence="2" type="ORF">THFILI_06615</name>
</gene>
<organism evidence="2 3">
    <name type="scientific">Thermus filiformis</name>
    <dbReference type="NCBI Taxonomy" id="276"/>
    <lineage>
        <taxon>Bacteria</taxon>
        <taxon>Thermotogati</taxon>
        <taxon>Deinococcota</taxon>
        <taxon>Deinococci</taxon>
        <taxon>Thermales</taxon>
        <taxon>Thermaceae</taxon>
        <taxon>Thermus</taxon>
    </lineage>
</organism>
<dbReference type="Proteomes" id="UP000030364">
    <property type="component" value="Unassembled WGS sequence"/>
</dbReference>
<feature type="chain" id="PRO_5002007411" evidence="1">
    <location>
        <begin position="23"/>
        <end position="163"/>
    </location>
</feature>
<sequence>MRRTFALFLLLGLALAQGPAYPENTLGLAYAPDGGRLFLQGSALLPFSPLGIDTGLEAQLLLSSSPEAYALFKANLLPGLVLMDLYTSLGLGLDLRYPLGLHLGPLVSLELPGSALWLYGGAGYQAGLHLAWGAGFRVYLDPVALEVSATDRYPFALSLLYLW</sequence>
<reference evidence="2 3" key="1">
    <citation type="journal article" date="2015" name="Genome Announc.">
        <title>Draft Genome Sequence of the Thermophile Thermus filiformis ATCC 43280, Producer of Carotenoid-(Di)glucoside-Branched Fatty Acid (Di)esters and Source of Hyperthermostable Enzymes of Biotechnological Interest.</title>
        <authorList>
            <person name="Mandelli F."/>
            <person name="Oliveira Ramires B."/>
            <person name="Couger M.B."/>
            <person name="Paixao D.A."/>
            <person name="Camilo C.M."/>
            <person name="Polikarpov I."/>
            <person name="Prade R."/>
            <person name="Riano-Pachon D.M."/>
            <person name="Squina F.M."/>
        </authorList>
    </citation>
    <scope>NUCLEOTIDE SEQUENCE [LARGE SCALE GENOMIC DNA]</scope>
    <source>
        <strain evidence="2 3">ATCC 43280</strain>
    </source>
</reference>
<keyword evidence="1" id="KW-0732">Signal</keyword>
<protein>
    <submittedName>
        <fullName evidence="2">Bioflim formation protein</fullName>
    </submittedName>
</protein>
<evidence type="ECO:0000256" key="1">
    <source>
        <dbReference type="SAM" id="SignalP"/>
    </source>
</evidence>
<accession>A0A0A2WSU0</accession>
<comment type="caution">
    <text evidence="2">The sequence shown here is derived from an EMBL/GenBank/DDBJ whole genome shotgun (WGS) entry which is preliminary data.</text>
</comment>
<name>A0A0A2WSU0_THEFI</name>
<keyword evidence="3" id="KW-1185">Reference proteome</keyword>